<evidence type="ECO:0000256" key="5">
    <source>
        <dbReference type="SAM" id="Phobius"/>
    </source>
</evidence>
<dbReference type="Pfam" id="PF13515">
    <property type="entry name" value="FUSC_2"/>
    <property type="match status" value="1"/>
</dbReference>
<keyword evidence="8" id="KW-1185">Reference proteome</keyword>
<protein>
    <submittedName>
        <fullName evidence="7">FUSC family protein</fullName>
    </submittedName>
</protein>
<gene>
    <name evidence="7" type="ORF">V1351_13155</name>
</gene>
<feature type="transmembrane region" description="Helical" evidence="5">
    <location>
        <begin position="17"/>
        <end position="36"/>
    </location>
</feature>
<organism evidence="7 8">
    <name type="scientific">Janibacter alittae</name>
    <dbReference type="NCBI Taxonomy" id="3115209"/>
    <lineage>
        <taxon>Bacteria</taxon>
        <taxon>Bacillati</taxon>
        <taxon>Actinomycetota</taxon>
        <taxon>Actinomycetes</taxon>
        <taxon>Micrococcales</taxon>
        <taxon>Intrasporangiaceae</taxon>
        <taxon>Janibacter</taxon>
    </lineage>
</organism>
<feature type="transmembrane region" description="Helical" evidence="5">
    <location>
        <begin position="104"/>
        <end position="126"/>
    </location>
</feature>
<feature type="transmembrane region" description="Helical" evidence="5">
    <location>
        <begin position="276"/>
        <end position="299"/>
    </location>
</feature>
<keyword evidence="2 5" id="KW-0812">Transmembrane</keyword>
<name>A0ABZ2MFX4_9MICO</name>
<reference evidence="7 8" key="1">
    <citation type="submission" date="2024-02" db="EMBL/GenBank/DDBJ databases">
        <title>Janibacter sp. nov., isolated from gut of marine sandworm.</title>
        <authorList>
            <person name="Kim B."/>
            <person name="Jun M.O."/>
            <person name="Shin N.-R."/>
        </authorList>
    </citation>
    <scope>NUCLEOTIDE SEQUENCE [LARGE SCALE GENOMIC DNA]</scope>
    <source>
        <strain evidence="7 8">A1S7</strain>
    </source>
</reference>
<comment type="subcellular location">
    <subcellularLocation>
        <location evidence="1">Membrane</location>
        <topology evidence="1">Multi-pass membrane protein</topology>
    </subcellularLocation>
</comment>
<feature type="transmembrane region" description="Helical" evidence="5">
    <location>
        <begin position="138"/>
        <end position="158"/>
    </location>
</feature>
<keyword evidence="4 5" id="KW-0472">Membrane</keyword>
<feature type="transmembrane region" description="Helical" evidence="5">
    <location>
        <begin position="306"/>
        <end position="327"/>
    </location>
</feature>
<dbReference type="EMBL" id="CP144913">
    <property type="protein sequence ID" value="WXB75888.1"/>
    <property type="molecule type" value="Genomic_DNA"/>
</dbReference>
<feature type="transmembrane region" description="Helical" evidence="5">
    <location>
        <begin position="228"/>
        <end position="246"/>
    </location>
</feature>
<evidence type="ECO:0000256" key="1">
    <source>
        <dbReference type="ARBA" id="ARBA00004141"/>
    </source>
</evidence>
<feature type="transmembrane region" description="Helical" evidence="5">
    <location>
        <begin position="253"/>
        <end position="270"/>
    </location>
</feature>
<sequence>MTEEFAVSKPALPVARLSALAALVIAPVVVLSASPWSANSSLWYLGMLPAVMGLFSSPRLALGAAFLTPTWMGLGLLLQGLPVAGALYMAAIGAAVGLSALRGWHVMGAFAGPLAAYALIGAPDVAVSFSVVPAGSTLGAGLALMGFVAAGGLWTTVIGRQVTAIIPLNPPPDVPLRAAGYFAGALALLIGIATYVEMQWLDAPNAWRVVLTFFVVVQPYYAATSHRVVARVVGTLAGAVLAVIVAEALTNEPVLITIVALALTAAAPWANLTRPYWVFVLFLTPAIVLQTAGGTEAIVRGAFERALFTVVGATAAIVVLTIGHQLIARRSRRSLGQVPDAGGGRMGVGPP</sequence>
<feature type="domain" description="Integral membrane bound transporter" evidence="6">
    <location>
        <begin position="198"/>
        <end position="319"/>
    </location>
</feature>
<dbReference type="InterPro" id="IPR049453">
    <property type="entry name" value="Memb_transporter_dom"/>
</dbReference>
<feature type="transmembrane region" description="Helical" evidence="5">
    <location>
        <begin position="205"/>
        <end position="222"/>
    </location>
</feature>
<feature type="transmembrane region" description="Helical" evidence="5">
    <location>
        <begin position="178"/>
        <end position="198"/>
    </location>
</feature>
<accession>A0ABZ2MFX4</accession>
<proteinExistence type="predicted"/>
<evidence type="ECO:0000313" key="8">
    <source>
        <dbReference type="Proteomes" id="UP001382727"/>
    </source>
</evidence>
<feature type="transmembrane region" description="Helical" evidence="5">
    <location>
        <begin position="74"/>
        <end position="98"/>
    </location>
</feature>
<evidence type="ECO:0000313" key="7">
    <source>
        <dbReference type="EMBL" id="WXB75888.1"/>
    </source>
</evidence>
<evidence type="ECO:0000256" key="4">
    <source>
        <dbReference type="ARBA" id="ARBA00023136"/>
    </source>
</evidence>
<dbReference type="RefSeq" id="WP_338748658.1">
    <property type="nucleotide sequence ID" value="NZ_CP144913.1"/>
</dbReference>
<evidence type="ECO:0000259" key="6">
    <source>
        <dbReference type="Pfam" id="PF13515"/>
    </source>
</evidence>
<evidence type="ECO:0000256" key="2">
    <source>
        <dbReference type="ARBA" id="ARBA00022692"/>
    </source>
</evidence>
<feature type="transmembrane region" description="Helical" evidence="5">
    <location>
        <begin position="42"/>
        <end position="62"/>
    </location>
</feature>
<dbReference type="Proteomes" id="UP001382727">
    <property type="component" value="Chromosome"/>
</dbReference>
<evidence type="ECO:0000256" key="3">
    <source>
        <dbReference type="ARBA" id="ARBA00022989"/>
    </source>
</evidence>
<keyword evidence="3 5" id="KW-1133">Transmembrane helix</keyword>